<sequence length="155" mass="16773">MRRCSTVYGTAHRTHNNRRAFDRCVSACRRPGLGLVTEAVRGTEPEVRTRREGRGESNGAGPPESRYTHQCGAHRDLWNIWPQLALAERPRMVAVTASVLEDRPAGCSEAHGFTLPAPAGCSEAHGFTLPAPAGCSEAHGSTLPAGLRLRRSAFM</sequence>
<evidence type="ECO:0000256" key="1">
    <source>
        <dbReference type="SAM" id="MobiDB-lite"/>
    </source>
</evidence>
<dbReference type="EMBL" id="REGW02000001">
    <property type="protein sequence ID" value="KAE8299902.1"/>
    <property type="molecule type" value="Genomic_DNA"/>
</dbReference>
<evidence type="ECO:0000313" key="2">
    <source>
        <dbReference type="EMBL" id="KAE8299902.1"/>
    </source>
</evidence>
<keyword evidence="3" id="KW-1185">Reference proteome</keyword>
<name>A0A6G0J8W0_LARCR</name>
<dbReference type="AlphaFoldDB" id="A0A6G0J8W0"/>
<reference evidence="2 3" key="1">
    <citation type="submission" date="2019-07" db="EMBL/GenBank/DDBJ databases">
        <title>Chromosome genome assembly for large yellow croaker.</title>
        <authorList>
            <person name="Xiao S."/>
        </authorList>
    </citation>
    <scope>NUCLEOTIDE SEQUENCE [LARGE SCALE GENOMIC DNA]</scope>
    <source>
        <strain evidence="2">JMULYC20181020</strain>
        <tissue evidence="2">Muscle</tissue>
    </source>
</reference>
<dbReference type="Proteomes" id="UP000424527">
    <property type="component" value="Unassembled WGS sequence"/>
</dbReference>
<feature type="region of interest" description="Disordered" evidence="1">
    <location>
        <begin position="42"/>
        <end position="68"/>
    </location>
</feature>
<proteinExistence type="predicted"/>
<protein>
    <submittedName>
        <fullName evidence="2">Uncharacterized protein</fullName>
    </submittedName>
</protein>
<accession>A0A6G0J8W0</accession>
<evidence type="ECO:0000313" key="3">
    <source>
        <dbReference type="Proteomes" id="UP000424527"/>
    </source>
</evidence>
<gene>
    <name evidence="2" type="ORF">D5F01_LYC00025</name>
</gene>
<feature type="compositionally biased region" description="Basic and acidic residues" evidence="1">
    <location>
        <begin position="42"/>
        <end position="55"/>
    </location>
</feature>
<organism evidence="2 3">
    <name type="scientific">Larimichthys crocea</name>
    <name type="common">Large yellow croaker</name>
    <name type="synonym">Pseudosciaena crocea</name>
    <dbReference type="NCBI Taxonomy" id="215358"/>
    <lineage>
        <taxon>Eukaryota</taxon>
        <taxon>Metazoa</taxon>
        <taxon>Chordata</taxon>
        <taxon>Craniata</taxon>
        <taxon>Vertebrata</taxon>
        <taxon>Euteleostomi</taxon>
        <taxon>Actinopterygii</taxon>
        <taxon>Neopterygii</taxon>
        <taxon>Teleostei</taxon>
        <taxon>Neoteleostei</taxon>
        <taxon>Acanthomorphata</taxon>
        <taxon>Eupercaria</taxon>
        <taxon>Sciaenidae</taxon>
        <taxon>Larimichthys</taxon>
    </lineage>
</organism>
<comment type="caution">
    <text evidence="2">The sequence shown here is derived from an EMBL/GenBank/DDBJ whole genome shotgun (WGS) entry which is preliminary data.</text>
</comment>